<keyword evidence="3" id="KW-1185">Reference proteome</keyword>
<sequence>MVAPTAATAMVSTGLAVTVNYATGSGNSAWTWVAVGVLTVAVFAASLWMQNGQSTAAREPVASLALSNV</sequence>
<keyword evidence="1" id="KW-0472">Membrane</keyword>
<dbReference type="EMBL" id="JACHIT010000001">
    <property type="protein sequence ID" value="MBB5912185.1"/>
    <property type="molecule type" value="Genomic_DNA"/>
</dbReference>
<evidence type="ECO:0000256" key="1">
    <source>
        <dbReference type="SAM" id="Phobius"/>
    </source>
</evidence>
<name>A0A7W9PA09_9NOCA</name>
<reference evidence="2 3" key="1">
    <citation type="submission" date="2020-08" db="EMBL/GenBank/DDBJ databases">
        <title>Sequencing the genomes of 1000 actinobacteria strains.</title>
        <authorList>
            <person name="Klenk H.-P."/>
        </authorList>
    </citation>
    <scope>NUCLEOTIDE SEQUENCE [LARGE SCALE GENOMIC DNA]</scope>
    <source>
        <strain evidence="2 3">DSM 43582</strain>
    </source>
</reference>
<gene>
    <name evidence="2" type="ORF">BJY24_001052</name>
</gene>
<accession>A0A7W9PA09</accession>
<organism evidence="2 3">
    <name type="scientific">Nocardia transvalensis</name>
    <dbReference type="NCBI Taxonomy" id="37333"/>
    <lineage>
        <taxon>Bacteria</taxon>
        <taxon>Bacillati</taxon>
        <taxon>Actinomycetota</taxon>
        <taxon>Actinomycetes</taxon>
        <taxon>Mycobacteriales</taxon>
        <taxon>Nocardiaceae</taxon>
        <taxon>Nocardia</taxon>
    </lineage>
</organism>
<proteinExistence type="predicted"/>
<keyword evidence="1" id="KW-1133">Transmembrane helix</keyword>
<dbReference type="Proteomes" id="UP000540412">
    <property type="component" value="Unassembled WGS sequence"/>
</dbReference>
<evidence type="ECO:0000313" key="2">
    <source>
        <dbReference type="EMBL" id="MBB5912185.1"/>
    </source>
</evidence>
<keyword evidence="1" id="KW-0812">Transmembrane</keyword>
<comment type="caution">
    <text evidence="2">The sequence shown here is derived from an EMBL/GenBank/DDBJ whole genome shotgun (WGS) entry which is preliminary data.</text>
</comment>
<feature type="transmembrane region" description="Helical" evidence="1">
    <location>
        <begin position="29"/>
        <end position="49"/>
    </location>
</feature>
<dbReference type="AlphaFoldDB" id="A0A7W9PA09"/>
<dbReference type="RefSeq" id="WP_157185697.1">
    <property type="nucleotide sequence ID" value="NZ_JACHIT010000001.1"/>
</dbReference>
<evidence type="ECO:0000313" key="3">
    <source>
        <dbReference type="Proteomes" id="UP000540412"/>
    </source>
</evidence>
<protein>
    <submittedName>
        <fullName evidence="2">Uncharacterized protein</fullName>
    </submittedName>
</protein>